<dbReference type="InterPro" id="IPR001273">
    <property type="entry name" value="ArAA_hydroxylase"/>
</dbReference>
<dbReference type="EC" id="1.14.16.1" evidence="5"/>
<keyword evidence="11" id="KW-0585">Phenylalanine catabolism</keyword>
<reference evidence="14 15" key="1">
    <citation type="submission" date="2020-12" db="EMBL/GenBank/DDBJ databases">
        <title>FDA dAtabase for Regulatory Grade micrObial Sequences (FDA-ARGOS): Supporting development and validation of Infectious Disease Dx tests.</title>
        <authorList>
            <person name="Sproer C."/>
            <person name="Gronow S."/>
            <person name="Severitt S."/>
            <person name="Schroder I."/>
            <person name="Tallon L."/>
            <person name="Sadzewicz L."/>
            <person name="Zhao X."/>
            <person name="Boylan J."/>
            <person name="Ott S."/>
            <person name="Bowen H."/>
            <person name="Vavikolanu K."/>
            <person name="Mehta A."/>
            <person name="Aluvathingal J."/>
            <person name="Nadendla S."/>
            <person name="Lowell S."/>
            <person name="Myers T."/>
            <person name="Yan Y."/>
            <person name="Sichtig H."/>
        </authorList>
    </citation>
    <scope>NUCLEOTIDE SEQUENCE [LARGE SCALE GENOMIC DNA]</scope>
    <source>
        <strain evidence="14 15">FDAARGOS_986</strain>
    </source>
</reference>
<evidence type="ECO:0000256" key="11">
    <source>
        <dbReference type="ARBA" id="ARBA00023232"/>
    </source>
</evidence>
<comment type="pathway">
    <text evidence="3">Amino-acid degradation; L-phenylalanine degradation; acetoacetate and fumarate from L-phenylalanine: step 1/6.</text>
</comment>
<comment type="catalytic activity">
    <reaction evidence="1">
        <text>(6R)-L-erythro-5,6,7,8-tetrahydrobiopterin + L-phenylalanine + O2 = (4aS,6R)-4a-hydroxy-L-erythro-5,6,7,8-tetrahydrobiopterin + L-tyrosine</text>
        <dbReference type="Rhea" id="RHEA:20273"/>
        <dbReference type="ChEBI" id="CHEBI:15379"/>
        <dbReference type="ChEBI" id="CHEBI:15642"/>
        <dbReference type="ChEBI" id="CHEBI:58095"/>
        <dbReference type="ChEBI" id="CHEBI:58315"/>
        <dbReference type="ChEBI" id="CHEBI:59560"/>
        <dbReference type="EC" id="1.14.16.1"/>
    </reaction>
</comment>
<evidence type="ECO:0000256" key="12">
    <source>
        <dbReference type="ARBA" id="ARBA00029922"/>
    </source>
</evidence>
<dbReference type="GeneID" id="69549938"/>
<evidence type="ECO:0000256" key="4">
    <source>
        <dbReference type="ARBA" id="ARBA00009712"/>
    </source>
</evidence>
<dbReference type="SUPFAM" id="SSF56534">
    <property type="entry name" value="Aromatic aminoacid monoxygenases, catalytic and oligomerization domains"/>
    <property type="match status" value="1"/>
</dbReference>
<dbReference type="Gene3D" id="1.10.800.10">
    <property type="entry name" value="Aromatic amino acid hydroxylase"/>
    <property type="match status" value="1"/>
</dbReference>
<comment type="cofactor">
    <cofactor evidence="2">
        <name>Fe(2+)</name>
        <dbReference type="ChEBI" id="CHEBI:29033"/>
    </cofactor>
</comment>
<feature type="domain" description="Biopterin-dependent aromatic amino acid hydroxylase family profile" evidence="13">
    <location>
        <begin position="1"/>
        <end position="264"/>
    </location>
</feature>
<keyword evidence="10" id="KW-0503">Monooxygenase</keyword>
<dbReference type="InterPro" id="IPR005960">
    <property type="entry name" value="Phe-4-hydroxylase_mono"/>
</dbReference>
<keyword evidence="8 14" id="KW-0560">Oxidoreductase</keyword>
<evidence type="ECO:0000256" key="7">
    <source>
        <dbReference type="ARBA" id="ARBA00022723"/>
    </source>
</evidence>
<dbReference type="CDD" id="cd03348">
    <property type="entry name" value="pro_PheOH"/>
    <property type="match status" value="1"/>
</dbReference>
<dbReference type="PANTHER" id="PTHR11473:SF24">
    <property type="entry name" value="PHENYLALANINE-4-HYDROXYLASE"/>
    <property type="match status" value="1"/>
</dbReference>
<evidence type="ECO:0000313" key="14">
    <source>
        <dbReference type="EMBL" id="QQB20276.1"/>
    </source>
</evidence>
<protein>
    <recommendedName>
        <fullName evidence="6">Phenylalanine-4-hydroxylase</fullName>
        <ecNumber evidence="5">1.14.16.1</ecNumber>
    </recommendedName>
    <alternativeName>
        <fullName evidence="12">Phe-4-monooxygenase</fullName>
    </alternativeName>
</protein>
<dbReference type="NCBIfam" id="TIGR01267">
    <property type="entry name" value="Phe4hydrox_mono"/>
    <property type="match status" value="1"/>
</dbReference>
<dbReference type="NCBIfam" id="NF008877">
    <property type="entry name" value="PRK11913.1-2"/>
    <property type="match status" value="1"/>
</dbReference>
<name>A0A7T4AAI9_AERJA</name>
<dbReference type="Proteomes" id="UP000595481">
    <property type="component" value="Chromosome"/>
</dbReference>
<dbReference type="InterPro" id="IPR036951">
    <property type="entry name" value="ArAA_hydroxylase_sf"/>
</dbReference>
<organism evidence="14 15">
    <name type="scientific">Aeromonas jandaei</name>
    <dbReference type="NCBI Taxonomy" id="650"/>
    <lineage>
        <taxon>Bacteria</taxon>
        <taxon>Pseudomonadati</taxon>
        <taxon>Pseudomonadota</taxon>
        <taxon>Gammaproteobacteria</taxon>
        <taxon>Aeromonadales</taxon>
        <taxon>Aeromonadaceae</taxon>
        <taxon>Aeromonas</taxon>
    </lineage>
</organism>
<keyword evidence="15" id="KW-1185">Reference proteome</keyword>
<dbReference type="PANTHER" id="PTHR11473">
    <property type="entry name" value="AROMATIC AMINO ACID HYDROXYLASE"/>
    <property type="match status" value="1"/>
</dbReference>
<evidence type="ECO:0000256" key="1">
    <source>
        <dbReference type="ARBA" id="ARBA00001060"/>
    </source>
</evidence>
<dbReference type="InterPro" id="IPR019774">
    <property type="entry name" value="Aromatic-AA_hydroxylase_C"/>
</dbReference>
<dbReference type="PROSITE" id="PS51410">
    <property type="entry name" value="BH4_AAA_HYDROXYL_2"/>
    <property type="match status" value="1"/>
</dbReference>
<comment type="similarity">
    <text evidence="4">Belongs to the biopterin-dependent aromatic amino acid hydroxylase family.</text>
</comment>
<evidence type="ECO:0000256" key="6">
    <source>
        <dbReference type="ARBA" id="ARBA00020276"/>
    </source>
</evidence>
<evidence type="ECO:0000256" key="2">
    <source>
        <dbReference type="ARBA" id="ARBA00001954"/>
    </source>
</evidence>
<dbReference type="EMBL" id="CP066092">
    <property type="protein sequence ID" value="QQB20276.1"/>
    <property type="molecule type" value="Genomic_DNA"/>
</dbReference>
<evidence type="ECO:0000256" key="5">
    <source>
        <dbReference type="ARBA" id="ARBA00011995"/>
    </source>
</evidence>
<dbReference type="GO" id="GO:0004505">
    <property type="term" value="F:phenylalanine 4-monooxygenase activity"/>
    <property type="evidence" value="ECO:0007669"/>
    <property type="project" value="UniProtKB-EC"/>
</dbReference>
<keyword evidence="7" id="KW-0479">Metal-binding</keyword>
<evidence type="ECO:0000313" key="15">
    <source>
        <dbReference type="Proteomes" id="UP000595481"/>
    </source>
</evidence>
<proteinExistence type="inferred from homology"/>
<accession>A0A7T4AAI9</accession>
<evidence type="ECO:0000256" key="8">
    <source>
        <dbReference type="ARBA" id="ARBA00023002"/>
    </source>
</evidence>
<dbReference type="InterPro" id="IPR018301">
    <property type="entry name" value="ArAA_hydroxylase_Fe/CU_BS"/>
</dbReference>
<gene>
    <name evidence="14" type="ORF">I6H43_01600</name>
</gene>
<dbReference type="PRINTS" id="PR00372">
    <property type="entry name" value="FYWHYDRXLASE"/>
</dbReference>
<dbReference type="Pfam" id="PF00351">
    <property type="entry name" value="Biopterin_H"/>
    <property type="match status" value="1"/>
</dbReference>
<dbReference type="RefSeq" id="WP_042032031.1">
    <property type="nucleotide sequence ID" value="NZ_CAWMFX010000037.1"/>
</dbReference>
<sequence>MATLYTAHQPDARGMIHYSAEEHGTWQILIERQLAALAGKACDEYLAGLERLTLPRDRIPQLAELNEVLLATTGWSVAAVPALISFDRFFALLANRQFPVATFIRRRDELDYLQEPDIFHEIFGHCAMLTNPAFAHFTHLYGQLGQQASKEERVFLARLYWFTVEFGLLATADGLRIYGGGILSSIGETAYALSGKPLLQPFDLLEVLRTPYRIDIMQPTYFVLPELDALYRLGEAEIMNGVAQARQLGLHTPRFEPVAGKQAS</sequence>
<evidence type="ECO:0000256" key="9">
    <source>
        <dbReference type="ARBA" id="ARBA00023004"/>
    </source>
</evidence>
<evidence type="ECO:0000256" key="10">
    <source>
        <dbReference type="ARBA" id="ARBA00023033"/>
    </source>
</evidence>
<keyword evidence="9" id="KW-0408">Iron</keyword>
<dbReference type="PROSITE" id="PS00367">
    <property type="entry name" value="BH4_AAA_HYDROXYL_1"/>
    <property type="match status" value="1"/>
</dbReference>
<dbReference type="InterPro" id="IPR036329">
    <property type="entry name" value="Aro-AA_hydroxylase_C_sf"/>
</dbReference>
<evidence type="ECO:0000256" key="3">
    <source>
        <dbReference type="ARBA" id="ARBA00005088"/>
    </source>
</evidence>
<evidence type="ECO:0000259" key="13">
    <source>
        <dbReference type="PROSITE" id="PS51410"/>
    </source>
</evidence>